<evidence type="ECO:0000313" key="2">
    <source>
        <dbReference type="EMBL" id="KAF7814770.1"/>
    </source>
</evidence>
<evidence type="ECO:0000313" key="3">
    <source>
        <dbReference type="Proteomes" id="UP000634136"/>
    </source>
</evidence>
<feature type="compositionally biased region" description="Basic and acidic residues" evidence="1">
    <location>
        <begin position="44"/>
        <end position="56"/>
    </location>
</feature>
<protein>
    <submittedName>
        <fullName evidence="2">Uncharacterized protein</fullName>
    </submittedName>
</protein>
<feature type="compositionally biased region" description="Low complexity" evidence="1">
    <location>
        <begin position="29"/>
        <end position="40"/>
    </location>
</feature>
<name>A0A834T4N5_9FABA</name>
<proteinExistence type="predicted"/>
<dbReference type="Proteomes" id="UP000634136">
    <property type="component" value="Unassembled WGS sequence"/>
</dbReference>
<reference evidence="2" key="1">
    <citation type="submission" date="2020-09" db="EMBL/GenBank/DDBJ databases">
        <title>Genome-Enabled Discovery of Anthraquinone Biosynthesis in Senna tora.</title>
        <authorList>
            <person name="Kang S.-H."/>
            <person name="Pandey R.P."/>
            <person name="Lee C.-M."/>
            <person name="Sim J.-S."/>
            <person name="Jeong J.-T."/>
            <person name="Choi B.-S."/>
            <person name="Jung M."/>
            <person name="Ginzburg D."/>
            <person name="Zhao K."/>
            <person name="Won S.Y."/>
            <person name="Oh T.-J."/>
            <person name="Yu Y."/>
            <person name="Kim N.-H."/>
            <person name="Lee O.R."/>
            <person name="Lee T.-H."/>
            <person name="Bashyal P."/>
            <person name="Kim T.-S."/>
            <person name="Lee W.-H."/>
            <person name="Kawkins C."/>
            <person name="Kim C.-K."/>
            <person name="Kim J.S."/>
            <person name="Ahn B.O."/>
            <person name="Rhee S.Y."/>
            <person name="Sohng J.K."/>
        </authorList>
    </citation>
    <scope>NUCLEOTIDE SEQUENCE</scope>
    <source>
        <tissue evidence="2">Leaf</tissue>
    </source>
</reference>
<dbReference type="AlphaFoldDB" id="A0A834T4N5"/>
<organism evidence="2 3">
    <name type="scientific">Senna tora</name>
    <dbReference type="NCBI Taxonomy" id="362788"/>
    <lineage>
        <taxon>Eukaryota</taxon>
        <taxon>Viridiplantae</taxon>
        <taxon>Streptophyta</taxon>
        <taxon>Embryophyta</taxon>
        <taxon>Tracheophyta</taxon>
        <taxon>Spermatophyta</taxon>
        <taxon>Magnoliopsida</taxon>
        <taxon>eudicotyledons</taxon>
        <taxon>Gunneridae</taxon>
        <taxon>Pentapetalae</taxon>
        <taxon>rosids</taxon>
        <taxon>fabids</taxon>
        <taxon>Fabales</taxon>
        <taxon>Fabaceae</taxon>
        <taxon>Caesalpinioideae</taxon>
        <taxon>Cassia clade</taxon>
        <taxon>Senna</taxon>
    </lineage>
</organism>
<gene>
    <name evidence="2" type="ORF">G2W53_028739</name>
</gene>
<sequence length="67" mass="7844">MKRLFRQLPANSNDTRDGANPWRNCRLRVQQPQTTPKQQVENQPEIHEHFKTDEPNGRIASLSFNNS</sequence>
<keyword evidence="3" id="KW-1185">Reference proteome</keyword>
<dbReference type="EMBL" id="JAAIUW010000009">
    <property type="protein sequence ID" value="KAF7814770.1"/>
    <property type="molecule type" value="Genomic_DNA"/>
</dbReference>
<evidence type="ECO:0000256" key="1">
    <source>
        <dbReference type="SAM" id="MobiDB-lite"/>
    </source>
</evidence>
<feature type="region of interest" description="Disordered" evidence="1">
    <location>
        <begin position="1"/>
        <end position="67"/>
    </location>
</feature>
<accession>A0A834T4N5</accession>
<comment type="caution">
    <text evidence="2">The sequence shown here is derived from an EMBL/GenBank/DDBJ whole genome shotgun (WGS) entry which is preliminary data.</text>
</comment>